<feature type="region of interest" description="Disordered" evidence="5">
    <location>
        <begin position="1289"/>
        <end position="1325"/>
    </location>
</feature>
<feature type="coiled-coil region" evidence="4">
    <location>
        <begin position="763"/>
        <end position="811"/>
    </location>
</feature>
<evidence type="ECO:0000256" key="2">
    <source>
        <dbReference type="ARBA" id="ARBA00022840"/>
    </source>
</evidence>
<feature type="coiled-coil region" evidence="4">
    <location>
        <begin position="406"/>
        <end position="433"/>
    </location>
</feature>
<dbReference type="GO" id="GO:0005875">
    <property type="term" value="C:microtubule associated complex"/>
    <property type="evidence" value="ECO:0007669"/>
    <property type="project" value="TreeGrafter"/>
</dbReference>
<dbReference type="Proteomes" id="UP000268093">
    <property type="component" value="Unassembled WGS sequence"/>
</dbReference>
<dbReference type="PRINTS" id="PR00380">
    <property type="entry name" value="KINESINHEAVY"/>
</dbReference>
<feature type="region of interest" description="Disordered" evidence="5">
    <location>
        <begin position="461"/>
        <end position="505"/>
    </location>
</feature>
<evidence type="ECO:0000256" key="5">
    <source>
        <dbReference type="SAM" id="MobiDB-lite"/>
    </source>
</evidence>
<feature type="compositionally biased region" description="Basic residues" evidence="5">
    <location>
        <begin position="488"/>
        <end position="499"/>
    </location>
</feature>
<feature type="region of interest" description="Disordered" evidence="5">
    <location>
        <begin position="696"/>
        <end position="755"/>
    </location>
</feature>
<comment type="similarity">
    <text evidence="3">Belongs to the TRAFAC class myosin-kinesin ATPase superfamily. Kinesin family.</text>
</comment>
<dbReference type="InterPro" id="IPR019821">
    <property type="entry name" value="Kinesin_motor_CS"/>
</dbReference>
<feature type="non-terminal residue" evidence="7">
    <location>
        <position position="1"/>
    </location>
</feature>
<proteinExistence type="inferred from homology"/>
<feature type="compositionally biased region" description="Basic and acidic residues" evidence="5">
    <location>
        <begin position="374"/>
        <end position="400"/>
    </location>
</feature>
<dbReference type="InterPro" id="IPR027640">
    <property type="entry name" value="Kinesin-like_fam"/>
</dbReference>
<comment type="caution">
    <text evidence="7">The sequence shown here is derived from an EMBL/GenBank/DDBJ whole genome shotgun (WGS) entry which is preliminary data.</text>
</comment>
<feature type="region of interest" description="Disordered" evidence="5">
    <location>
        <begin position="1395"/>
        <end position="1538"/>
    </location>
</feature>
<feature type="compositionally biased region" description="Low complexity" evidence="5">
    <location>
        <begin position="989"/>
        <end position="1002"/>
    </location>
</feature>
<feature type="region of interest" description="Disordered" evidence="5">
    <location>
        <begin position="374"/>
        <end position="401"/>
    </location>
</feature>
<dbReference type="GO" id="GO:0007018">
    <property type="term" value="P:microtubule-based movement"/>
    <property type="evidence" value="ECO:0007669"/>
    <property type="project" value="InterPro"/>
</dbReference>
<dbReference type="InterPro" id="IPR036961">
    <property type="entry name" value="Kinesin_motor_dom_sf"/>
</dbReference>
<dbReference type="PROSITE" id="PS50067">
    <property type="entry name" value="KINESIN_MOTOR_2"/>
    <property type="match status" value="1"/>
</dbReference>
<feature type="compositionally biased region" description="Polar residues" evidence="5">
    <location>
        <begin position="1405"/>
        <end position="1415"/>
    </location>
</feature>
<dbReference type="SUPFAM" id="SSF52540">
    <property type="entry name" value="P-loop containing nucleoside triphosphate hydrolases"/>
    <property type="match status" value="1"/>
</dbReference>
<dbReference type="GO" id="GO:0003777">
    <property type="term" value="F:microtubule motor activity"/>
    <property type="evidence" value="ECO:0007669"/>
    <property type="project" value="InterPro"/>
</dbReference>
<accession>A0A433CW69</accession>
<dbReference type="GO" id="GO:0007052">
    <property type="term" value="P:mitotic spindle organization"/>
    <property type="evidence" value="ECO:0007669"/>
    <property type="project" value="TreeGrafter"/>
</dbReference>
<feature type="compositionally biased region" description="Basic residues" evidence="5">
    <location>
        <begin position="74"/>
        <end position="83"/>
    </location>
</feature>
<evidence type="ECO:0000313" key="8">
    <source>
        <dbReference type="Proteomes" id="UP000268093"/>
    </source>
</evidence>
<protein>
    <recommendedName>
        <fullName evidence="6">Kinesin motor domain-containing protein</fullName>
    </recommendedName>
</protein>
<organism evidence="7 8">
    <name type="scientific">Jimgerdemannia flammicorona</name>
    <dbReference type="NCBI Taxonomy" id="994334"/>
    <lineage>
        <taxon>Eukaryota</taxon>
        <taxon>Fungi</taxon>
        <taxon>Fungi incertae sedis</taxon>
        <taxon>Mucoromycota</taxon>
        <taxon>Mucoromycotina</taxon>
        <taxon>Endogonomycetes</taxon>
        <taxon>Endogonales</taxon>
        <taxon>Endogonaceae</taxon>
        <taxon>Jimgerdemannia</taxon>
    </lineage>
</organism>
<dbReference type="PROSITE" id="PS00411">
    <property type="entry name" value="KINESIN_MOTOR_1"/>
    <property type="match status" value="1"/>
</dbReference>
<feature type="compositionally biased region" description="Polar residues" evidence="5">
    <location>
        <begin position="700"/>
        <end position="755"/>
    </location>
</feature>
<dbReference type="InterPro" id="IPR001752">
    <property type="entry name" value="Kinesin_motor_dom"/>
</dbReference>
<dbReference type="Gene3D" id="3.40.850.10">
    <property type="entry name" value="Kinesin motor domain"/>
    <property type="match status" value="1"/>
</dbReference>
<keyword evidence="4" id="KW-0175">Coiled coil</keyword>
<dbReference type="GO" id="GO:0051231">
    <property type="term" value="P:spindle elongation"/>
    <property type="evidence" value="ECO:0007669"/>
    <property type="project" value="TreeGrafter"/>
</dbReference>
<evidence type="ECO:0000313" key="7">
    <source>
        <dbReference type="EMBL" id="RUP42749.1"/>
    </source>
</evidence>
<dbReference type="Pfam" id="PF00225">
    <property type="entry name" value="Kinesin"/>
    <property type="match status" value="1"/>
</dbReference>
<dbReference type="OrthoDB" id="3176171at2759"/>
<reference evidence="7 8" key="1">
    <citation type="journal article" date="2018" name="New Phytol.">
        <title>Phylogenomics of Endogonaceae and evolution of mycorrhizas within Mucoromycota.</title>
        <authorList>
            <person name="Chang Y."/>
            <person name="Desiro A."/>
            <person name="Na H."/>
            <person name="Sandor L."/>
            <person name="Lipzen A."/>
            <person name="Clum A."/>
            <person name="Barry K."/>
            <person name="Grigoriev I.V."/>
            <person name="Martin F.M."/>
            <person name="Stajich J.E."/>
            <person name="Smith M.E."/>
            <person name="Bonito G."/>
            <person name="Spatafora J.W."/>
        </authorList>
    </citation>
    <scope>NUCLEOTIDE SEQUENCE [LARGE SCALE GENOMIC DNA]</scope>
    <source>
        <strain evidence="7 8">GMNB39</strain>
    </source>
</reference>
<dbReference type="GO" id="GO:0008017">
    <property type="term" value="F:microtubule binding"/>
    <property type="evidence" value="ECO:0007669"/>
    <property type="project" value="InterPro"/>
</dbReference>
<feature type="region of interest" description="Disordered" evidence="5">
    <location>
        <begin position="144"/>
        <end position="193"/>
    </location>
</feature>
<feature type="region of interest" description="Disordered" evidence="5">
    <location>
        <begin position="635"/>
        <end position="662"/>
    </location>
</feature>
<feature type="compositionally biased region" description="Acidic residues" evidence="5">
    <location>
        <begin position="461"/>
        <end position="470"/>
    </location>
</feature>
<dbReference type="PANTHER" id="PTHR47969">
    <property type="entry name" value="CHROMOSOME-ASSOCIATED KINESIN KIF4A-RELATED"/>
    <property type="match status" value="1"/>
</dbReference>
<feature type="region of interest" description="Disordered" evidence="5">
    <location>
        <begin position="594"/>
        <end position="622"/>
    </location>
</feature>
<feature type="coiled-coil region" evidence="4">
    <location>
        <begin position="843"/>
        <end position="955"/>
    </location>
</feature>
<dbReference type="InterPro" id="IPR027417">
    <property type="entry name" value="P-loop_NTPase"/>
</dbReference>
<comment type="caution">
    <text evidence="3">Lacks conserved residue(s) required for the propagation of feature annotation.</text>
</comment>
<feature type="domain" description="Kinesin motor" evidence="6">
    <location>
        <begin position="108"/>
        <end position="295"/>
    </location>
</feature>
<name>A0A433CW69_9FUNG</name>
<feature type="compositionally biased region" description="Polar residues" evidence="5">
    <location>
        <begin position="1445"/>
        <end position="1467"/>
    </location>
</feature>
<sequence>KNISHHIPFRFIPFNRDCPSRNSRPLRKPPQPAARIKSLLLPGLRQLPGAVQRRSRRPAQSPEEDQWRSDGLHPRRQAGKHLLGRREGRVGQFPRRTIGVRCTPLNIILQKGSLCRTTGQTDMNQASSRSHAIFSIILKQQRLEEEESWNDTPTPPASPHEDKEDHDEKEERSQSASRTRNGSGGELRRTTSKFHFVDLAGSERLKRTGASGDRAKEGISINAGLLALGNVISALGDETRKATHVPYRDSKLTRLLQDSLGGNSQTLMLACCSPSDSNFMETLNTLKYANRARNIKNRVTVNQDFGGNSVEINTLRAQVQRLKLELAAVRENRGDELASNDYAEEVRGLKSEIMRLRDRVQEVGKELQEVKTERDTLLIERETGPSHHTEDSDSDSDSRVRTHPIIARYNETIEQLKMELAETQERLAEAQAAPKINVPPSPSVSLSFTNRSHNRFLADLDEEEEMDLDDTQSTRTSRSSMQPGLLSRGRHRRRRRKHPNVLTPSSSATKLVDKLMASASNADSVSELKVSSFRSRRGSTMSSMSENTAAASDMGADEAFSLMSEGTLVRKEVEETIERAKEEIRKGMEFLEDVKPEKKRRSSQASPLEDGPLNLVPSQSSSLKLRRRSSLLLMASSQSQSRPGSVTPSPLPSPLVAEHDEDRNEEPITYANSVDLDDQEVSSTCDDDLLEGISTLPVPTWTQTPPRAYSQTVSRGNSGTWTDADQSDYSAASTVRSNTSTFTPTQPKERSNSGYNPQLLRMLHQIQADIAVKEELVAQLERSELEYTYMRAQYEERLNMLQEHLIDVQKQRDLALRRAGFTIRPESSIHLKEKVGHQAVEVKHLYEAKMKRLLAEIQDLRRKYTQTNSAMQMTRNQNESLLRGLRVNVESLKLEKKRMLKRMKEEAERVREQALVNERVIAALRRKEAAAIEARKRLEREHELQRQALKKRSEEVVHSNAQLKHLMAVMKRMTMSNLANKNGGALVASPRSGRRSSPLRNSQQQQQEEVNKPPVHVRALRKKQLLDRAMYQYISARQAVTEMEQLLKRREDLSQEKTELLVEREHAISGDMERCELAGEIFDPNQPQHMDERIELITAEVTYLNARIRALQAEASEYSDMIEPPEHRTSRAGKRVSFSEDVVGGNDQWADVDSLEERYCLSPTAGPDASYEMAVSLIRSLEPDESKRMAEALIEDIVVLRTYDWSRQMNEQTMENTIQDLRKTLLVMRKAAVEATIQQERRIRVLESVVNKTAHSFDDLPTPVDDMFPNGSTIFDKIYEDAINGTISSISSSESRNDSALSITNGQDDDHFITSPSPMGNTASSALKYSNRVGRPPQLASLDLTRVSGGNSRTSSPDRLIYLAQTKARVSPGPESPSSLAPADFAKYIGERDNSQAAPGMARSGTVSITDTQPSRLKLSSVPKKKISSKIDMDDSLSDYDGSVNGDTPPQTSRAGTPSAGTPNAGTPNSRASPSPAPSNSTLNRRPTSSSSTLGKDVFRRLSSSHTLASQAKKRPTPKNINVGFGEGSEGDPLSPRFDMNVSSLAGLMEDDIAEYDDRPMETRIQVEAM</sequence>
<keyword evidence="8" id="KW-1185">Reference proteome</keyword>
<dbReference type="SMART" id="SM00129">
    <property type="entry name" value="KISc"/>
    <property type="match status" value="1"/>
</dbReference>
<evidence type="ECO:0000259" key="6">
    <source>
        <dbReference type="PROSITE" id="PS50067"/>
    </source>
</evidence>
<dbReference type="EMBL" id="RBNI01012531">
    <property type="protein sequence ID" value="RUP42749.1"/>
    <property type="molecule type" value="Genomic_DNA"/>
</dbReference>
<evidence type="ECO:0000256" key="4">
    <source>
        <dbReference type="SAM" id="Coils"/>
    </source>
</evidence>
<gene>
    <name evidence="7" type="ORF">BC936DRAFT_138140</name>
</gene>
<feature type="coiled-coil region" evidence="4">
    <location>
        <begin position="1036"/>
        <end position="1063"/>
    </location>
</feature>
<feature type="region of interest" description="Disordered" evidence="5">
    <location>
        <begin position="980"/>
        <end position="1015"/>
    </location>
</feature>
<evidence type="ECO:0000256" key="1">
    <source>
        <dbReference type="ARBA" id="ARBA00022741"/>
    </source>
</evidence>
<keyword evidence="1" id="KW-0547">Nucleotide-binding</keyword>
<dbReference type="Gene3D" id="1.10.287.1490">
    <property type="match status" value="1"/>
</dbReference>
<keyword evidence="2" id="KW-0067">ATP-binding</keyword>
<evidence type="ECO:0000256" key="3">
    <source>
        <dbReference type="PROSITE-ProRule" id="PRU00283"/>
    </source>
</evidence>
<dbReference type="PANTHER" id="PTHR47969:SF28">
    <property type="entry name" value="KINESIN-LIKE PROTEIN KIF21B"/>
    <property type="match status" value="1"/>
</dbReference>
<feature type="compositionally biased region" description="Low complexity" evidence="5">
    <location>
        <begin position="1468"/>
        <end position="1481"/>
    </location>
</feature>
<dbReference type="Pfam" id="PF25764">
    <property type="entry name" value="KIF21A_4th"/>
    <property type="match status" value="1"/>
</dbReference>
<feature type="compositionally biased region" description="Polar residues" evidence="5">
    <location>
        <begin position="1482"/>
        <end position="1494"/>
    </location>
</feature>
<feature type="compositionally biased region" description="Polar residues" evidence="5">
    <location>
        <begin position="1314"/>
        <end position="1325"/>
    </location>
</feature>
<feature type="region of interest" description="Disordered" evidence="5">
    <location>
        <begin position="48"/>
        <end position="90"/>
    </location>
</feature>
<dbReference type="GO" id="GO:0005524">
    <property type="term" value="F:ATP binding"/>
    <property type="evidence" value="ECO:0007669"/>
    <property type="project" value="UniProtKB-KW"/>
</dbReference>